<dbReference type="Pfam" id="PF02230">
    <property type="entry name" value="Abhydrolase_2"/>
    <property type="match status" value="1"/>
</dbReference>
<dbReference type="EMBL" id="CP043494">
    <property type="protein sequence ID" value="WNG51902.1"/>
    <property type="molecule type" value="Genomic_DNA"/>
</dbReference>
<accession>A0ABY9X925</accession>
<organism evidence="3 4">
    <name type="scientific">Archangium minus</name>
    <dbReference type="NCBI Taxonomy" id="83450"/>
    <lineage>
        <taxon>Bacteria</taxon>
        <taxon>Pseudomonadati</taxon>
        <taxon>Myxococcota</taxon>
        <taxon>Myxococcia</taxon>
        <taxon>Myxococcales</taxon>
        <taxon>Cystobacterineae</taxon>
        <taxon>Archangiaceae</taxon>
        <taxon>Archangium</taxon>
    </lineage>
</organism>
<dbReference type="Gene3D" id="3.40.50.1820">
    <property type="entry name" value="alpha/beta hydrolase"/>
    <property type="match status" value="1"/>
</dbReference>
<dbReference type="Proteomes" id="UP001611383">
    <property type="component" value="Chromosome"/>
</dbReference>
<gene>
    <name evidence="3" type="ORF">F0U60_53180</name>
</gene>
<dbReference type="PANTHER" id="PTHR43037">
    <property type="entry name" value="UNNAMED PRODUCT-RELATED"/>
    <property type="match status" value="1"/>
</dbReference>
<evidence type="ECO:0000259" key="2">
    <source>
        <dbReference type="Pfam" id="PF02230"/>
    </source>
</evidence>
<keyword evidence="4" id="KW-1185">Reference proteome</keyword>
<reference evidence="3 4" key="1">
    <citation type="submission" date="2019-08" db="EMBL/GenBank/DDBJ databases">
        <title>Archangium and Cystobacter genomes.</title>
        <authorList>
            <person name="Chen I.-C.K."/>
            <person name="Wielgoss S."/>
        </authorList>
    </citation>
    <scope>NUCLEOTIDE SEQUENCE [LARGE SCALE GENOMIC DNA]</scope>
    <source>
        <strain evidence="3 4">Cbm 6</strain>
    </source>
</reference>
<dbReference type="RefSeq" id="WP_395812205.1">
    <property type="nucleotide sequence ID" value="NZ_CP043494.1"/>
</dbReference>
<keyword evidence="3" id="KW-0378">Hydrolase</keyword>
<protein>
    <submittedName>
        <fullName evidence="3">Alpha/beta fold hydrolase</fullName>
    </submittedName>
</protein>
<keyword evidence="1" id="KW-0732">Signal</keyword>
<name>A0ABY9X925_9BACT</name>
<feature type="domain" description="Phospholipase/carboxylesterase/thioesterase" evidence="2">
    <location>
        <begin position="104"/>
        <end position="189"/>
    </location>
</feature>
<dbReference type="PANTHER" id="PTHR43037:SF1">
    <property type="entry name" value="BLL1128 PROTEIN"/>
    <property type="match status" value="1"/>
</dbReference>
<dbReference type="InterPro" id="IPR029058">
    <property type="entry name" value="AB_hydrolase_fold"/>
</dbReference>
<dbReference type="InterPro" id="IPR003140">
    <property type="entry name" value="PLipase/COase/thioEstase"/>
</dbReference>
<dbReference type="SUPFAM" id="SSF53474">
    <property type="entry name" value="alpha/beta-Hydrolases"/>
    <property type="match status" value="1"/>
</dbReference>
<evidence type="ECO:0000313" key="4">
    <source>
        <dbReference type="Proteomes" id="UP001611383"/>
    </source>
</evidence>
<evidence type="ECO:0000256" key="1">
    <source>
        <dbReference type="ARBA" id="ARBA00022729"/>
    </source>
</evidence>
<dbReference type="InterPro" id="IPR050955">
    <property type="entry name" value="Plant_Biomass_Hydrol_Est"/>
</dbReference>
<proteinExistence type="predicted"/>
<evidence type="ECO:0000313" key="3">
    <source>
        <dbReference type="EMBL" id="WNG51902.1"/>
    </source>
</evidence>
<dbReference type="GO" id="GO:0016787">
    <property type="term" value="F:hydrolase activity"/>
    <property type="evidence" value="ECO:0007669"/>
    <property type="project" value="UniProtKB-KW"/>
</dbReference>
<sequence>MSGASRSRVTAHRRERVVDGRARSLLEVTSAGKTAPPTRLLIAVHGSNQTAASFRDFTGRTLDDWSGHGEPVVYPESWKRGLWNDARVSTKSRARHEGVDDIAFLRALVDDYRARGVEHVYALGFSNGGQLVIRALHEAPTLFDAAVLVGATLPAPGNLLPMREPAVRPVPMLLVHGTRDPIVPYAGGMASLFGFRPRGLMSSFDDSEKYWVERAGIRHEPRVVNLPRSDATRTTVVRRSFTQDGHAAVLAVTIEDGGHVFPNRHRPAFRLMGRTSADLDIARELVALHRASPE</sequence>